<protein>
    <submittedName>
        <fullName evidence="5">Class I SAM-dependent methyltransferase</fullName>
    </submittedName>
</protein>
<sequence>MPAPRPDIGFIPTPSDAMVAMLKLAELSPSDVVYDLGCGDGRLLIRAAVDYGVQGVGVDVDAALLQQAQAKAEQEGVGDRLAFRQENLFETDLRDATVVFIYLLPHLNLRLRPRLQAQLQPGSRIVTHMFDMGDWAPHRTLHLHPSEEDSVLYLWRIPNKKALK</sequence>
<dbReference type="GO" id="GO:0032259">
    <property type="term" value="P:methylation"/>
    <property type="evidence" value="ECO:0007669"/>
    <property type="project" value="UniProtKB-KW"/>
</dbReference>
<keyword evidence="2" id="KW-0808">Transferase</keyword>
<dbReference type="SUPFAM" id="SSF53335">
    <property type="entry name" value="S-adenosyl-L-methionine-dependent methyltransferases"/>
    <property type="match status" value="1"/>
</dbReference>
<proteinExistence type="predicted"/>
<evidence type="ECO:0000256" key="3">
    <source>
        <dbReference type="ARBA" id="ARBA00022691"/>
    </source>
</evidence>
<dbReference type="InterPro" id="IPR041698">
    <property type="entry name" value="Methyltransf_25"/>
</dbReference>
<dbReference type="CDD" id="cd02440">
    <property type="entry name" value="AdoMet_MTases"/>
    <property type="match status" value="1"/>
</dbReference>
<evidence type="ECO:0000313" key="5">
    <source>
        <dbReference type="EMBL" id="MEP0948661.1"/>
    </source>
</evidence>
<comment type="caution">
    <text evidence="5">The sequence shown here is derived from an EMBL/GenBank/DDBJ whole genome shotgun (WGS) entry which is preliminary data.</text>
</comment>
<keyword evidence="3" id="KW-0949">S-adenosyl-L-methionine</keyword>
<name>A0ABV0K7Z2_9CYAN</name>
<gene>
    <name evidence="5" type="ORF">NC992_17385</name>
</gene>
<keyword evidence="6" id="KW-1185">Reference proteome</keyword>
<reference evidence="5 6" key="1">
    <citation type="submission" date="2022-04" db="EMBL/GenBank/DDBJ databases">
        <title>Positive selection, recombination, and allopatry shape intraspecific diversity of widespread and dominant cyanobacteria.</title>
        <authorList>
            <person name="Wei J."/>
            <person name="Shu W."/>
            <person name="Hu C."/>
        </authorList>
    </citation>
    <scope>NUCLEOTIDE SEQUENCE [LARGE SCALE GENOMIC DNA]</scope>
    <source>
        <strain evidence="5 6">DQ-A4</strain>
    </source>
</reference>
<dbReference type="InterPro" id="IPR026170">
    <property type="entry name" value="FAM173A/B"/>
</dbReference>
<evidence type="ECO:0000313" key="6">
    <source>
        <dbReference type="Proteomes" id="UP001482513"/>
    </source>
</evidence>
<organism evidence="5 6">
    <name type="scientific">Leptolyngbya subtilissima DQ-A4</name>
    <dbReference type="NCBI Taxonomy" id="2933933"/>
    <lineage>
        <taxon>Bacteria</taxon>
        <taxon>Bacillati</taxon>
        <taxon>Cyanobacteriota</taxon>
        <taxon>Cyanophyceae</taxon>
        <taxon>Leptolyngbyales</taxon>
        <taxon>Leptolyngbyaceae</taxon>
        <taxon>Leptolyngbya group</taxon>
        <taxon>Leptolyngbya</taxon>
    </lineage>
</organism>
<dbReference type="PANTHER" id="PTHR13610:SF11">
    <property type="entry name" value="METHYLTRANSFERASE DOMAIN-CONTAINING PROTEIN"/>
    <property type="match status" value="1"/>
</dbReference>
<dbReference type="Gene3D" id="3.40.50.150">
    <property type="entry name" value="Vaccinia Virus protein VP39"/>
    <property type="match status" value="1"/>
</dbReference>
<dbReference type="RefSeq" id="WP_190706299.1">
    <property type="nucleotide sequence ID" value="NZ_JAMPKX010000008.1"/>
</dbReference>
<feature type="domain" description="Methyltransferase" evidence="4">
    <location>
        <begin position="33"/>
        <end position="109"/>
    </location>
</feature>
<dbReference type="PANTHER" id="PTHR13610">
    <property type="entry name" value="METHYLTRANSFERASE DOMAIN-CONTAINING PROTEIN"/>
    <property type="match status" value="1"/>
</dbReference>
<dbReference type="Pfam" id="PF13649">
    <property type="entry name" value="Methyltransf_25"/>
    <property type="match status" value="1"/>
</dbReference>
<evidence type="ECO:0000256" key="1">
    <source>
        <dbReference type="ARBA" id="ARBA00022603"/>
    </source>
</evidence>
<dbReference type="InterPro" id="IPR029063">
    <property type="entry name" value="SAM-dependent_MTases_sf"/>
</dbReference>
<accession>A0ABV0K7Z2</accession>
<dbReference type="GO" id="GO:0008168">
    <property type="term" value="F:methyltransferase activity"/>
    <property type="evidence" value="ECO:0007669"/>
    <property type="project" value="UniProtKB-KW"/>
</dbReference>
<evidence type="ECO:0000256" key="2">
    <source>
        <dbReference type="ARBA" id="ARBA00022679"/>
    </source>
</evidence>
<evidence type="ECO:0000259" key="4">
    <source>
        <dbReference type="Pfam" id="PF13649"/>
    </source>
</evidence>
<dbReference type="Proteomes" id="UP001482513">
    <property type="component" value="Unassembled WGS sequence"/>
</dbReference>
<dbReference type="EMBL" id="JAMPKX010000008">
    <property type="protein sequence ID" value="MEP0948661.1"/>
    <property type="molecule type" value="Genomic_DNA"/>
</dbReference>
<keyword evidence="1 5" id="KW-0489">Methyltransferase</keyword>